<dbReference type="Pfam" id="PF00553">
    <property type="entry name" value="CBM_2"/>
    <property type="match status" value="2"/>
</dbReference>
<dbReference type="EC" id="3.2.1.4" evidence="2"/>
<comment type="catalytic activity">
    <reaction evidence="1">
        <text>Endohydrolysis of (1-&gt;4)-beta-D-glucosidic linkages in cellulose, lichenin and cereal beta-D-glucans.</text>
        <dbReference type="EC" id="3.2.1.4"/>
    </reaction>
</comment>
<evidence type="ECO:0000259" key="11">
    <source>
        <dbReference type="PROSITE" id="PS51173"/>
    </source>
</evidence>
<dbReference type="InterPro" id="IPR017853">
    <property type="entry name" value="GH"/>
</dbReference>
<evidence type="ECO:0000256" key="8">
    <source>
        <dbReference type="ARBA" id="ARBA00023277"/>
    </source>
</evidence>
<organism evidence="12 13">
    <name type="scientific">Muricoccus pecuniae</name>
    <dbReference type="NCBI Taxonomy" id="693023"/>
    <lineage>
        <taxon>Bacteria</taxon>
        <taxon>Pseudomonadati</taxon>
        <taxon>Pseudomonadota</taxon>
        <taxon>Alphaproteobacteria</taxon>
        <taxon>Acetobacterales</taxon>
        <taxon>Roseomonadaceae</taxon>
        <taxon>Muricoccus</taxon>
    </lineage>
</organism>
<proteinExistence type="predicted"/>
<dbReference type="Pfam" id="PF00150">
    <property type="entry name" value="Cellulase"/>
    <property type="match status" value="1"/>
</dbReference>
<comment type="caution">
    <text evidence="12">The sequence shown here is derived from an EMBL/GenBank/DDBJ whole genome shotgun (WGS) entry which is preliminary data.</text>
</comment>
<keyword evidence="5" id="KW-0378">Hydrolase</keyword>
<accession>A0A840YJV4</accession>
<dbReference type="EMBL" id="JACIJD010000014">
    <property type="protein sequence ID" value="MBB5695072.1"/>
    <property type="molecule type" value="Genomic_DNA"/>
</dbReference>
<evidence type="ECO:0000256" key="3">
    <source>
        <dbReference type="ARBA" id="ARBA00022729"/>
    </source>
</evidence>
<dbReference type="AlphaFoldDB" id="A0A840YJV4"/>
<dbReference type="GO" id="GO:0030247">
    <property type="term" value="F:polysaccharide binding"/>
    <property type="evidence" value="ECO:0007669"/>
    <property type="project" value="UniProtKB-UniRule"/>
</dbReference>
<dbReference type="SUPFAM" id="SSF49384">
    <property type="entry name" value="Carbohydrate-binding domain"/>
    <property type="match status" value="2"/>
</dbReference>
<dbReference type="GO" id="GO:0008810">
    <property type="term" value="F:cellulase activity"/>
    <property type="evidence" value="ECO:0007669"/>
    <property type="project" value="UniProtKB-EC"/>
</dbReference>
<keyword evidence="13" id="KW-1185">Reference proteome</keyword>
<dbReference type="GO" id="GO:0016020">
    <property type="term" value="C:membrane"/>
    <property type="evidence" value="ECO:0007669"/>
    <property type="project" value="InterPro"/>
</dbReference>
<dbReference type="GO" id="GO:0030245">
    <property type="term" value="P:cellulose catabolic process"/>
    <property type="evidence" value="ECO:0007669"/>
    <property type="project" value="UniProtKB-KW"/>
</dbReference>
<protein>
    <recommendedName>
        <fullName evidence="2">cellulase</fullName>
        <ecNumber evidence="2">3.2.1.4</ecNumber>
    </recommendedName>
</protein>
<evidence type="ECO:0000313" key="13">
    <source>
        <dbReference type="Proteomes" id="UP000580654"/>
    </source>
</evidence>
<dbReference type="Gene3D" id="2.60.40.2030">
    <property type="match status" value="3"/>
</dbReference>
<reference evidence="12 13" key="1">
    <citation type="submission" date="2020-08" db="EMBL/GenBank/DDBJ databases">
        <title>Genomic Encyclopedia of Type Strains, Phase IV (KMG-IV): sequencing the most valuable type-strain genomes for metagenomic binning, comparative biology and taxonomic classification.</title>
        <authorList>
            <person name="Goeker M."/>
        </authorList>
    </citation>
    <scope>NUCLEOTIDE SEQUENCE [LARGE SCALE GENOMIC DNA]</scope>
    <source>
        <strain evidence="12 13">DSM 25622</strain>
    </source>
</reference>
<keyword evidence="9" id="KW-0326">Glycosidase</keyword>
<dbReference type="InterPro" id="IPR018087">
    <property type="entry name" value="Glyco_hydro_5_CS"/>
</dbReference>
<dbReference type="InterPro" id="IPR001547">
    <property type="entry name" value="Glyco_hydro_5"/>
</dbReference>
<evidence type="ECO:0000256" key="10">
    <source>
        <dbReference type="ARBA" id="ARBA00023326"/>
    </source>
</evidence>
<dbReference type="SMART" id="SM00237">
    <property type="entry name" value="Calx_beta"/>
    <property type="match status" value="3"/>
</dbReference>
<dbReference type="Gene3D" id="3.20.20.80">
    <property type="entry name" value="Glycosidases"/>
    <property type="match status" value="1"/>
</dbReference>
<dbReference type="GO" id="GO:0007154">
    <property type="term" value="P:cell communication"/>
    <property type="evidence" value="ECO:0007669"/>
    <property type="project" value="InterPro"/>
</dbReference>
<dbReference type="InterPro" id="IPR001919">
    <property type="entry name" value="CBD2"/>
</dbReference>
<dbReference type="Pfam" id="PF03160">
    <property type="entry name" value="Calx-beta"/>
    <property type="match status" value="3"/>
</dbReference>
<keyword evidence="6" id="KW-0106">Calcium</keyword>
<dbReference type="Gene3D" id="2.60.40.290">
    <property type="match status" value="2"/>
</dbReference>
<dbReference type="InterPro" id="IPR012291">
    <property type="entry name" value="CBM2_carb-bd_dom_sf"/>
</dbReference>
<dbReference type="InterPro" id="IPR038081">
    <property type="entry name" value="CalX-like_sf"/>
</dbReference>
<dbReference type="RefSeq" id="WP_184520261.1">
    <property type="nucleotide sequence ID" value="NZ_JACIJD010000014.1"/>
</dbReference>
<dbReference type="PANTHER" id="PTHR35923">
    <property type="entry name" value="MAJOR EXTRACELLULAR ENDOGLUCANASE"/>
    <property type="match status" value="1"/>
</dbReference>
<keyword evidence="7" id="KW-0136">Cellulose degradation</keyword>
<keyword evidence="3" id="KW-0732">Signal</keyword>
<evidence type="ECO:0000256" key="4">
    <source>
        <dbReference type="ARBA" id="ARBA00022737"/>
    </source>
</evidence>
<evidence type="ECO:0000313" key="12">
    <source>
        <dbReference type="EMBL" id="MBB5695072.1"/>
    </source>
</evidence>
<sequence length="934" mass="96609">MALRIDYSVANSWNSGLQASLVLRPDQSLNGWTLEFDADYDITQIWNAQIVSHVGNHYIVRNLDWNGSVAARAEVSFGFIASPGSSPTGYSLNGQPVGTAPAPVVELPILSVADMSVSEGQSGTTDLLFRLTLSKPSATPVTLAYATRDGTALAGADYAAVSGTVTFAPGETSRTIIVPVLGDTVVEADESFGLLLSAVNGAVLARATGVATIVNDDTAPVTSPSAAVSDISLAEGDSGQKLATFTVTLSKPATGPVSLSYATGDGTAKAGTDYAAASGTLAFAAGETSRTVTVAVLGDTAVEANETFSLLLSNPAGVIVSRGTATATITNDDAAPPPVTGAAPSVSYAVANDWGSGFIADVRVTASTTGLNGWTVAFDAGFDISNIWNAEIVSHAGTHYVLRNLSYNGSLSSSASVSFGFQAATPGGHDVERLSVNDVPAGPQQPALPSLSIADATVTEGNTGSVDEVFIVTLSQPSSSAVTVHYATQGGTAAAGMDFTATSGTLTFAAGETSKAVTIAVLGDAFHEAAETLSVSLSLASGATIGRGTASGTILDNDPAAPTGPVTSHPGFFHTDGNQIVDDAGQAVKIAGVNWFGLETGTFAPHGLHTRSYTSMMDQMKELGFNTIRLPFSDQLLDTGRNSPGGIDYNLNPELRGLSGLALLDKIVDYAGTIGMRIILDHHRSSAGDGPNGSGLWYDGTYGEARWIENWKMLGQHYAGNPTVIGADLANEPHGAATWGGGGANDWAAAATRAGNAIQSVNPDWLIIVEGTGGNYWWGGDLSGVASNPVTLGIANHVVYSPHDYPNSVYGQPWFNAADFPNNLEKVFTDHWGYIYQQNLAPVLLGEFGSNLTDPKDTAWLSRLVPYLGGDFDADGRTDIAAGDEGMSWTWWSWNPNSGDTGGILAADWRTPNLTKLDALRPIMADLIPVTGGA</sequence>
<dbReference type="InterPro" id="IPR008965">
    <property type="entry name" value="CBM2/CBM3_carb-bd_dom_sf"/>
</dbReference>
<dbReference type="PROSITE" id="PS00659">
    <property type="entry name" value="GLYCOSYL_HYDROL_F5"/>
    <property type="match status" value="1"/>
</dbReference>
<dbReference type="SMART" id="SM00637">
    <property type="entry name" value="CBD_II"/>
    <property type="match status" value="2"/>
</dbReference>
<dbReference type="InterPro" id="IPR003644">
    <property type="entry name" value="Calx_beta"/>
</dbReference>
<name>A0A840YJV4_9PROT</name>
<feature type="domain" description="CBM2" evidence="11">
    <location>
        <begin position="337"/>
        <end position="444"/>
    </location>
</feature>
<evidence type="ECO:0000256" key="1">
    <source>
        <dbReference type="ARBA" id="ARBA00000966"/>
    </source>
</evidence>
<evidence type="ECO:0000256" key="6">
    <source>
        <dbReference type="ARBA" id="ARBA00022837"/>
    </source>
</evidence>
<dbReference type="PANTHER" id="PTHR35923:SF2">
    <property type="entry name" value="ENDOGLUCANASE"/>
    <property type="match status" value="1"/>
</dbReference>
<gene>
    <name evidence="12" type="ORF">FHS87_003126</name>
</gene>
<evidence type="ECO:0000256" key="2">
    <source>
        <dbReference type="ARBA" id="ARBA00012601"/>
    </source>
</evidence>
<evidence type="ECO:0000256" key="9">
    <source>
        <dbReference type="ARBA" id="ARBA00023295"/>
    </source>
</evidence>
<keyword evidence="8" id="KW-0119">Carbohydrate metabolism</keyword>
<evidence type="ECO:0000256" key="7">
    <source>
        <dbReference type="ARBA" id="ARBA00023001"/>
    </source>
</evidence>
<dbReference type="PROSITE" id="PS51173">
    <property type="entry name" value="CBM2"/>
    <property type="match status" value="2"/>
</dbReference>
<dbReference type="Proteomes" id="UP000580654">
    <property type="component" value="Unassembled WGS sequence"/>
</dbReference>
<keyword evidence="4" id="KW-0677">Repeat</keyword>
<dbReference type="SUPFAM" id="SSF51445">
    <property type="entry name" value="(Trans)glycosidases"/>
    <property type="match status" value="1"/>
</dbReference>
<keyword evidence="10" id="KW-0624">Polysaccharide degradation</keyword>
<feature type="domain" description="CBM2" evidence="11">
    <location>
        <begin position="1"/>
        <end position="100"/>
    </location>
</feature>
<dbReference type="SUPFAM" id="SSF141072">
    <property type="entry name" value="CalX-like"/>
    <property type="match status" value="3"/>
</dbReference>
<evidence type="ECO:0000256" key="5">
    <source>
        <dbReference type="ARBA" id="ARBA00022801"/>
    </source>
</evidence>